<dbReference type="GO" id="GO:0006508">
    <property type="term" value="P:proteolysis"/>
    <property type="evidence" value="ECO:0007669"/>
    <property type="project" value="InterPro"/>
</dbReference>
<dbReference type="SUPFAM" id="SSF56601">
    <property type="entry name" value="beta-lactamase/transpeptidase-like"/>
    <property type="match status" value="1"/>
</dbReference>
<dbReference type="STRING" id="39841.SAMN05660836_00694"/>
<dbReference type="Gene3D" id="3.40.710.10">
    <property type="entry name" value="DD-peptidase/beta-lactamase superfamily"/>
    <property type="match status" value="2"/>
</dbReference>
<dbReference type="PANTHER" id="PTHR30023:SF0">
    <property type="entry name" value="PENICILLIN-SENSITIVE CARBOXYPEPTIDASE A"/>
    <property type="match status" value="1"/>
</dbReference>
<keyword evidence="2" id="KW-0378">Hydrolase</keyword>
<keyword evidence="3" id="KW-0121">Carboxypeptidase</keyword>
<dbReference type="RefSeq" id="WP_177193508.1">
    <property type="nucleotide sequence ID" value="NZ_FOUU01000001.1"/>
</dbReference>
<name>A0A1I4RM56_9BACT</name>
<dbReference type="PANTHER" id="PTHR30023">
    <property type="entry name" value="D-ALANYL-D-ALANINE CARBOXYPEPTIDASE"/>
    <property type="match status" value="1"/>
</dbReference>
<evidence type="ECO:0000313" key="3">
    <source>
        <dbReference type="EMBL" id="SFM53292.1"/>
    </source>
</evidence>
<accession>A0A1I4RM56</accession>
<dbReference type="EMBL" id="FOUU01000001">
    <property type="protein sequence ID" value="SFM53292.1"/>
    <property type="molecule type" value="Genomic_DNA"/>
</dbReference>
<evidence type="ECO:0000256" key="2">
    <source>
        <dbReference type="ARBA" id="ARBA00022801"/>
    </source>
</evidence>
<keyword evidence="4" id="KW-1185">Reference proteome</keyword>
<evidence type="ECO:0000313" key="4">
    <source>
        <dbReference type="Proteomes" id="UP000199611"/>
    </source>
</evidence>
<dbReference type="AlphaFoldDB" id="A0A1I4RM56"/>
<proteinExistence type="inferred from homology"/>
<dbReference type="Pfam" id="PF02113">
    <property type="entry name" value="Peptidase_S13"/>
    <property type="match status" value="1"/>
</dbReference>
<protein>
    <submittedName>
        <fullName evidence="3">D-alanyl-D-alanine carboxypeptidase / D-alanyl-D-alanine-endopeptidase (Penicillin-binding protein 4)</fullName>
    </submittedName>
</protein>
<reference evidence="3 4" key="1">
    <citation type="submission" date="2016-10" db="EMBL/GenBank/DDBJ databases">
        <authorList>
            <person name="de Groot N.N."/>
        </authorList>
    </citation>
    <scope>NUCLEOTIDE SEQUENCE [LARGE SCALE GENOMIC DNA]</scope>
    <source>
        <strain evidence="3 4">DSM 9990</strain>
    </source>
</reference>
<gene>
    <name evidence="3" type="ORF">SAMN05660836_00694</name>
</gene>
<organism evidence="3 4">
    <name type="scientific">Thermodesulforhabdus norvegica</name>
    <dbReference type="NCBI Taxonomy" id="39841"/>
    <lineage>
        <taxon>Bacteria</taxon>
        <taxon>Pseudomonadati</taxon>
        <taxon>Thermodesulfobacteriota</taxon>
        <taxon>Syntrophobacteria</taxon>
        <taxon>Syntrophobacterales</taxon>
        <taxon>Thermodesulforhabdaceae</taxon>
        <taxon>Thermodesulforhabdus</taxon>
    </lineage>
</organism>
<dbReference type="GO" id="GO:0000270">
    <property type="term" value="P:peptidoglycan metabolic process"/>
    <property type="evidence" value="ECO:0007669"/>
    <property type="project" value="TreeGrafter"/>
</dbReference>
<dbReference type="GO" id="GO:0004185">
    <property type="term" value="F:serine-type carboxypeptidase activity"/>
    <property type="evidence" value="ECO:0007669"/>
    <property type="project" value="InterPro"/>
</dbReference>
<dbReference type="InterPro" id="IPR000667">
    <property type="entry name" value="Peptidase_S13"/>
</dbReference>
<evidence type="ECO:0000256" key="1">
    <source>
        <dbReference type="ARBA" id="ARBA00006096"/>
    </source>
</evidence>
<dbReference type="NCBIfam" id="TIGR00666">
    <property type="entry name" value="PBP4"/>
    <property type="match status" value="1"/>
</dbReference>
<dbReference type="InterPro" id="IPR012338">
    <property type="entry name" value="Beta-lactam/transpept-like"/>
</dbReference>
<sequence>MREKRSRRLWIWGLFVVLTSYQSVIFAAPAGGNEPFLKYRLKEVWRGYLPLFTARCGITALQIRLLPYGTVVLSHNDTIPLTTASVTKLFTSSAALHYLGANYRFFTDIRGIMPHKGILSSSLLLYSYGNPFWTYEDMKTCLSQMVDRYGIKTLEGRIFVNMSSFSPGVEHLCIDNRCSMPYNPVISPLSLNFNTLKVTALPGKIGGPAKIVLDPPSDFLTVQNRVLTTGSSKNVGLYAGFKEDGKVLVVKGRVSARLKRGLSVEVNIEAPSTFIERAVLKELGGLGVKTLGKKIPAGDLVLIRCYGPTLADAIKEMNTESNNFVAEIVERLLGLRTYGPPGTRLKGLRAIEEYLYGIGVPRGDLHLTSGSGLSRDNRATVRAFEILLTTMYFDRNSRIFFNSLAKNGDDGTLKRYWKGDDFVVAAKTGTLRGVVGLSGYVLWDRQNDPFVITVLCNDCSETWKVKRLIESFVRDVVQVFRENLKTSHSHRAIRPMIGGNTRLERNRIPTT</sequence>
<dbReference type="Proteomes" id="UP000199611">
    <property type="component" value="Unassembled WGS sequence"/>
</dbReference>
<keyword evidence="3" id="KW-0645">Protease</keyword>
<dbReference type="PRINTS" id="PR00922">
    <property type="entry name" value="DADACBPTASE3"/>
</dbReference>
<comment type="similarity">
    <text evidence="1">Belongs to the peptidase S13 family.</text>
</comment>